<dbReference type="PANTHER" id="PTHR12480:SF21">
    <property type="entry name" value="JMJC DOMAIN-CONTAINING PROTEIN 8"/>
    <property type="match status" value="1"/>
</dbReference>
<accession>A0AAV9D746</accession>
<evidence type="ECO:0000313" key="2">
    <source>
        <dbReference type="Proteomes" id="UP001180020"/>
    </source>
</evidence>
<name>A0AAV9D746_ACOCL</name>
<sequence>MKLEDYFQYADSTKEERWLYLFDPSFTEKVPALGTDYKVPEYFREDLFAILGPERPDHKWVIVGPQGSGSSSFHVVPNQCLRGTR</sequence>
<comment type="caution">
    <text evidence="1">The sequence shown here is derived from an EMBL/GenBank/DDBJ whole genome shotgun (WGS) entry which is preliminary data.</text>
</comment>
<dbReference type="AlphaFoldDB" id="A0AAV9D746"/>
<dbReference type="InterPro" id="IPR050910">
    <property type="entry name" value="JMJD6_ArgDemeth/LysHydrox"/>
</dbReference>
<gene>
    <name evidence="1" type="ORF">QJS10_CPB15g02201</name>
</gene>
<dbReference type="GO" id="GO:0000987">
    <property type="term" value="F:cis-regulatory region sequence-specific DNA binding"/>
    <property type="evidence" value="ECO:0007669"/>
    <property type="project" value="TreeGrafter"/>
</dbReference>
<dbReference type="Proteomes" id="UP001180020">
    <property type="component" value="Unassembled WGS sequence"/>
</dbReference>
<reference evidence="1" key="1">
    <citation type="journal article" date="2023" name="Nat. Commun.">
        <title>Diploid and tetraploid genomes of Acorus and the evolution of monocots.</title>
        <authorList>
            <person name="Ma L."/>
            <person name="Liu K.W."/>
            <person name="Li Z."/>
            <person name="Hsiao Y.Y."/>
            <person name="Qi Y."/>
            <person name="Fu T."/>
            <person name="Tang G.D."/>
            <person name="Zhang D."/>
            <person name="Sun W.H."/>
            <person name="Liu D.K."/>
            <person name="Li Y."/>
            <person name="Chen G.Z."/>
            <person name="Liu X.D."/>
            <person name="Liao X.Y."/>
            <person name="Jiang Y.T."/>
            <person name="Yu X."/>
            <person name="Hao Y."/>
            <person name="Huang J."/>
            <person name="Zhao X.W."/>
            <person name="Ke S."/>
            <person name="Chen Y.Y."/>
            <person name="Wu W.L."/>
            <person name="Hsu J.L."/>
            <person name="Lin Y.F."/>
            <person name="Huang M.D."/>
            <person name="Li C.Y."/>
            <person name="Huang L."/>
            <person name="Wang Z.W."/>
            <person name="Zhao X."/>
            <person name="Zhong W.Y."/>
            <person name="Peng D.H."/>
            <person name="Ahmad S."/>
            <person name="Lan S."/>
            <person name="Zhang J.S."/>
            <person name="Tsai W.C."/>
            <person name="Van de Peer Y."/>
            <person name="Liu Z.J."/>
        </authorList>
    </citation>
    <scope>NUCLEOTIDE SEQUENCE</scope>
    <source>
        <strain evidence="1">CP</strain>
    </source>
</reference>
<dbReference type="SUPFAM" id="SSF51197">
    <property type="entry name" value="Clavaminate synthase-like"/>
    <property type="match status" value="1"/>
</dbReference>
<protein>
    <submittedName>
        <fullName evidence="1">F-box protein</fullName>
    </submittedName>
</protein>
<organism evidence="1 2">
    <name type="scientific">Acorus calamus</name>
    <name type="common">Sweet flag</name>
    <dbReference type="NCBI Taxonomy" id="4465"/>
    <lineage>
        <taxon>Eukaryota</taxon>
        <taxon>Viridiplantae</taxon>
        <taxon>Streptophyta</taxon>
        <taxon>Embryophyta</taxon>
        <taxon>Tracheophyta</taxon>
        <taxon>Spermatophyta</taxon>
        <taxon>Magnoliopsida</taxon>
        <taxon>Liliopsida</taxon>
        <taxon>Acoraceae</taxon>
        <taxon>Acorus</taxon>
    </lineage>
</organism>
<dbReference type="Gene3D" id="2.60.120.650">
    <property type="entry name" value="Cupin"/>
    <property type="match status" value="1"/>
</dbReference>
<dbReference type="GO" id="GO:0005634">
    <property type="term" value="C:nucleus"/>
    <property type="evidence" value="ECO:0007669"/>
    <property type="project" value="TreeGrafter"/>
</dbReference>
<keyword evidence="2" id="KW-1185">Reference proteome</keyword>
<dbReference type="EMBL" id="JAUJYO010000015">
    <property type="protein sequence ID" value="KAK1296634.1"/>
    <property type="molecule type" value="Genomic_DNA"/>
</dbReference>
<proteinExistence type="predicted"/>
<reference evidence="1" key="2">
    <citation type="submission" date="2023-06" db="EMBL/GenBank/DDBJ databases">
        <authorList>
            <person name="Ma L."/>
            <person name="Liu K.-W."/>
            <person name="Li Z."/>
            <person name="Hsiao Y.-Y."/>
            <person name="Qi Y."/>
            <person name="Fu T."/>
            <person name="Tang G."/>
            <person name="Zhang D."/>
            <person name="Sun W.-H."/>
            <person name="Liu D.-K."/>
            <person name="Li Y."/>
            <person name="Chen G.-Z."/>
            <person name="Liu X.-D."/>
            <person name="Liao X.-Y."/>
            <person name="Jiang Y.-T."/>
            <person name="Yu X."/>
            <person name="Hao Y."/>
            <person name="Huang J."/>
            <person name="Zhao X.-W."/>
            <person name="Ke S."/>
            <person name="Chen Y.-Y."/>
            <person name="Wu W.-L."/>
            <person name="Hsu J.-L."/>
            <person name="Lin Y.-F."/>
            <person name="Huang M.-D."/>
            <person name="Li C.-Y."/>
            <person name="Huang L."/>
            <person name="Wang Z.-W."/>
            <person name="Zhao X."/>
            <person name="Zhong W.-Y."/>
            <person name="Peng D.-H."/>
            <person name="Ahmad S."/>
            <person name="Lan S."/>
            <person name="Zhang J.-S."/>
            <person name="Tsai W.-C."/>
            <person name="Van De Peer Y."/>
            <person name="Liu Z.-J."/>
        </authorList>
    </citation>
    <scope>NUCLEOTIDE SEQUENCE</scope>
    <source>
        <strain evidence="1">CP</strain>
        <tissue evidence="1">Leaves</tissue>
    </source>
</reference>
<evidence type="ECO:0000313" key="1">
    <source>
        <dbReference type="EMBL" id="KAK1296634.1"/>
    </source>
</evidence>
<dbReference type="PANTHER" id="PTHR12480">
    <property type="entry name" value="ARGININE DEMETHYLASE AND LYSYL-HYDROXYLASE JMJD"/>
    <property type="match status" value="1"/>
</dbReference>